<dbReference type="FunFam" id="3.40.47.10:FF:000004">
    <property type="entry name" value="3-oxoacyl-[acyl-carrier-protein] synthase 3"/>
    <property type="match status" value="1"/>
</dbReference>
<keyword evidence="5 13" id="KW-0444">Lipid biosynthesis</keyword>
<feature type="active site" evidence="13">
    <location>
        <position position="286"/>
    </location>
</feature>
<dbReference type="AlphaFoldDB" id="A0AAE3XPA8"/>
<evidence type="ECO:0000256" key="1">
    <source>
        <dbReference type="ARBA" id="ARBA00005194"/>
    </source>
</evidence>
<dbReference type="EC" id="2.3.1.180" evidence="3 13"/>
<dbReference type="InterPro" id="IPR004655">
    <property type="entry name" value="FabH"/>
</dbReference>
<dbReference type="Gene3D" id="3.40.47.10">
    <property type="match status" value="1"/>
</dbReference>
<dbReference type="NCBIfam" id="TIGR00747">
    <property type="entry name" value="fabH"/>
    <property type="match status" value="1"/>
</dbReference>
<evidence type="ECO:0000313" key="16">
    <source>
        <dbReference type="EMBL" id="MDR6239564.1"/>
    </source>
</evidence>
<evidence type="ECO:0000256" key="8">
    <source>
        <dbReference type="ARBA" id="ARBA00023098"/>
    </source>
</evidence>
<evidence type="ECO:0000256" key="13">
    <source>
        <dbReference type="HAMAP-Rule" id="MF_01815"/>
    </source>
</evidence>
<comment type="subunit">
    <text evidence="13">Homodimer.</text>
</comment>
<dbReference type="Pfam" id="PF08545">
    <property type="entry name" value="ACP_syn_III"/>
    <property type="match status" value="1"/>
</dbReference>
<feature type="active site" evidence="13">
    <location>
        <position position="256"/>
    </location>
</feature>
<comment type="caution">
    <text evidence="16">The sequence shown here is derived from an EMBL/GenBank/DDBJ whole genome shotgun (WGS) entry which is preliminary data.</text>
</comment>
<comment type="similarity">
    <text evidence="2 13">Belongs to the thiolase-like superfamily. FabH family.</text>
</comment>
<dbReference type="HAMAP" id="MF_01815">
    <property type="entry name" value="FabH"/>
    <property type="match status" value="1"/>
</dbReference>
<organism evidence="16 17">
    <name type="scientific">Aureibacter tunicatorum</name>
    <dbReference type="NCBI Taxonomy" id="866807"/>
    <lineage>
        <taxon>Bacteria</taxon>
        <taxon>Pseudomonadati</taxon>
        <taxon>Bacteroidota</taxon>
        <taxon>Cytophagia</taxon>
        <taxon>Cytophagales</taxon>
        <taxon>Persicobacteraceae</taxon>
        <taxon>Aureibacter</taxon>
    </lineage>
</organism>
<keyword evidence="6 13" id="KW-0808">Transferase</keyword>
<dbReference type="PANTHER" id="PTHR34069">
    <property type="entry name" value="3-OXOACYL-[ACYL-CARRIER-PROTEIN] SYNTHASE 3"/>
    <property type="match status" value="1"/>
</dbReference>
<evidence type="ECO:0000256" key="9">
    <source>
        <dbReference type="ARBA" id="ARBA00023160"/>
    </source>
</evidence>
<accession>A0AAE3XPA8</accession>
<evidence type="ECO:0000313" key="17">
    <source>
        <dbReference type="Proteomes" id="UP001185092"/>
    </source>
</evidence>
<keyword evidence="10 13" id="KW-0511">Multifunctional enzyme</keyword>
<dbReference type="Proteomes" id="UP001185092">
    <property type="component" value="Unassembled WGS sequence"/>
</dbReference>
<keyword evidence="11 13" id="KW-0012">Acyltransferase</keyword>
<dbReference type="PANTHER" id="PTHR34069:SF2">
    <property type="entry name" value="BETA-KETOACYL-[ACYL-CARRIER-PROTEIN] SYNTHASE III"/>
    <property type="match status" value="1"/>
</dbReference>
<dbReference type="SUPFAM" id="SSF53901">
    <property type="entry name" value="Thiolase-like"/>
    <property type="match status" value="1"/>
</dbReference>
<evidence type="ECO:0000256" key="2">
    <source>
        <dbReference type="ARBA" id="ARBA00008642"/>
    </source>
</evidence>
<dbReference type="EMBL" id="JAVDQD010000003">
    <property type="protein sequence ID" value="MDR6239564.1"/>
    <property type="molecule type" value="Genomic_DNA"/>
</dbReference>
<feature type="domain" description="Beta-ketoacyl-[acyl-carrier-protein] synthase III N-terminal" evidence="15">
    <location>
        <begin position="110"/>
        <end position="188"/>
    </location>
</feature>
<keyword evidence="9 13" id="KW-0275">Fatty acid biosynthesis</keyword>
<feature type="domain" description="Beta-ketoacyl-[acyl-carrier-protein] synthase III C-terminal" evidence="14">
    <location>
        <begin position="241"/>
        <end position="327"/>
    </location>
</feature>
<dbReference type="GO" id="GO:0044550">
    <property type="term" value="P:secondary metabolite biosynthetic process"/>
    <property type="evidence" value="ECO:0007669"/>
    <property type="project" value="TreeGrafter"/>
</dbReference>
<comment type="function">
    <text evidence="13">Catalyzes the condensation reaction of fatty acid synthesis by the addition to an acyl acceptor of two carbons from malonyl-ACP. Catalyzes the first condensation reaction which initiates fatty acid synthesis and may therefore play a role in governing the total rate of fatty acid production. Possesses both acetoacetyl-ACP synthase and acetyl transacylase activities. Its substrate specificity determines the biosynthesis of branched-chain and/or straight-chain of fatty acids.</text>
</comment>
<dbReference type="GO" id="GO:0004315">
    <property type="term" value="F:3-oxoacyl-[acyl-carrier-protein] synthase activity"/>
    <property type="evidence" value="ECO:0007669"/>
    <property type="project" value="InterPro"/>
</dbReference>
<keyword evidence="7 13" id="KW-0276">Fatty acid metabolism</keyword>
<dbReference type="InterPro" id="IPR016039">
    <property type="entry name" value="Thiolase-like"/>
</dbReference>
<dbReference type="NCBIfam" id="NF006829">
    <property type="entry name" value="PRK09352.1"/>
    <property type="match status" value="1"/>
</dbReference>
<keyword evidence="17" id="KW-1185">Reference proteome</keyword>
<comment type="catalytic activity">
    <reaction evidence="12">
        <text>malonyl-[ACP] + acetyl-CoA + H(+) = 3-oxobutanoyl-[ACP] + CO2 + CoA</text>
        <dbReference type="Rhea" id="RHEA:12080"/>
        <dbReference type="Rhea" id="RHEA-COMP:9623"/>
        <dbReference type="Rhea" id="RHEA-COMP:9625"/>
        <dbReference type="ChEBI" id="CHEBI:15378"/>
        <dbReference type="ChEBI" id="CHEBI:16526"/>
        <dbReference type="ChEBI" id="CHEBI:57287"/>
        <dbReference type="ChEBI" id="CHEBI:57288"/>
        <dbReference type="ChEBI" id="CHEBI:78449"/>
        <dbReference type="ChEBI" id="CHEBI:78450"/>
        <dbReference type="EC" id="2.3.1.180"/>
    </reaction>
    <physiologicalReaction direction="left-to-right" evidence="12">
        <dbReference type="Rhea" id="RHEA:12081"/>
    </physiologicalReaction>
</comment>
<keyword evidence="8 13" id="KW-0443">Lipid metabolism</keyword>
<comment type="pathway">
    <text evidence="1 13">Lipid metabolism; fatty acid biosynthesis.</text>
</comment>
<gene>
    <name evidence="13" type="primary">fabH</name>
    <name evidence="16" type="ORF">HNQ88_002612</name>
</gene>
<feature type="active site" evidence="13">
    <location>
        <position position="116"/>
    </location>
</feature>
<proteinExistence type="inferred from homology"/>
<feature type="region of interest" description="ACP-binding" evidence="13">
    <location>
        <begin position="257"/>
        <end position="261"/>
    </location>
</feature>
<dbReference type="RefSeq" id="WP_309939260.1">
    <property type="nucleotide sequence ID" value="NZ_AP025305.1"/>
</dbReference>
<evidence type="ECO:0000256" key="5">
    <source>
        <dbReference type="ARBA" id="ARBA00022516"/>
    </source>
</evidence>
<dbReference type="InterPro" id="IPR013751">
    <property type="entry name" value="ACP_syn_III_N"/>
</dbReference>
<dbReference type="InterPro" id="IPR013747">
    <property type="entry name" value="ACP_syn_III_C"/>
</dbReference>
<sequence length="329" mass="36417">MNSNIPAITAVSGYVPSYKLTNQELETMVDTNDEWIVTRTGIRERRILKGDGKGTSVLATESVRGLLEKSNTKPEEVDAVICATMTPDMAFPSTATIVCDNLGIKNAFSFDMQAACTGFVYALETASNFIRTGNYKKIVVVGADKMSSIVNYKDRNSCILFGDGAGAVMLEPSENGYGVMDTILKSDGIGKEMLFMKAGGSAYPSTHNTVENGEHYFYQDGKSVYKYAVNNMREVSEEMMNKHHLTSEDLAYFVPHQANIRIIEAIAKRLKFDMDKVTVNIDKYGNTTAATIPLCLWEWEKKFKKGDKILLAAFGGGFTWGSTYLTWAY</sequence>
<evidence type="ECO:0000256" key="10">
    <source>
        <dbReference type="ARBA" id="ARBA00023268"/>
    </source>
</evidence>
<evidence type="ECO:0000259" key="15">
    <source>
        <dbReference type="Pfam" id="PF08545"/>
    </source>
</evidence>
<dbReference type="GO" id="GO:0033818">
    <property type="term" value="F:beta-ketoacyl-acyl-carrier-protein synthase III activity"/>
    <property type="evidence" value="ECO:0007669"/>
    <property type="project" value="UniProtKB-UniRule"/>
</dbReference>
<evidence type="ECO:0000256" key="3">
    <source>
        <dbReference type="ARBA" id="ARBA00012333"/>
    </source>
</evidence>
<evidence type="ECO:0000256" key="4">
    <source>
        <dbReference type="ARBA" id="ARBA00022490"/>
    </source>
</evidence>
<evidence type="ECO:0000256" key="7">
    <source>
        <dbReference type="ARBA" id="ARBA00022832"/>
    </source>
</evidence>
<evidence type="ECO:0000259" key="14">
    <source>
        <dbReference type="Pfam" id="PF08541"/>
    </source>
</evidence>
<name>A0AAE3XPA8_9BACT</name>
<dbReference type="Pfam" id="PF08541">
    <property type="entry name" value="ACP_syn_III_C"/>
    <property type="match status" value="1"/>
</dbReference>
<comment type="subcellular location">
    <subcellularLocation>
        <location evidence="13">Cytoplasm</location>
    </subcellularLocation>
</comment>
<comment type="domain">
    <text evidence="13">The last Arg residue of the ACP-binding site is essential for the weak association between ACP/AcpP and FabH.</text>
</comment>
<evidence type="ECO:0000256" key="12">
    <source>
        <dbReference type="ARBA" id="ARBA00051096"/>
    </source>
</evidence>
<dbReference type="GO" id="GO:0005737">
    <property type="term" value="C:cytoplasm"/>
    <property type="evidence" value="ECO:0007669"/>
    <property type="project" value="UniProtKB-SubCell"/>
</dbReference>
<evidence type="ECO:0000256" key="11">
    <source>
        <dbReference type="ARBA" id="ARBA00023315"/>
    </source>
</evidence>
<reference evidence="16" key="1">
    <citation type="submission" date="2023-07" db="EMBL/GenBank/DDBJ databases">
        <title>Genomic Encyclopedia of Type Strains, Phase IV (KMG-IV): sequencing the most valuable type-strain genomes for metagenomic binning, comparative biology and taxonomic classification.</title>
        <authorList>
            <person name="Goeker M."/>
        </authorList>
    </citation>
    <scope>NUCLEOTIDE SEQUENCE</scope>
    <source>
        <strain evidence="16">DSM 26174</strain>
    </source>
</reference>
<dbReference type="GO" id="GO:0006633">
    <property type="term" value="P:fatty acid biosynthetic process"/>
    <property type="evidence" value="ECO:0007669"/>
    <property type="project" value="UniProtKB-UniRule"/>
</dbReference>
<keyword evidence="4 13" id="KW-0963">Cytoplasm</keyword>
<evidence type="ECO:0000256" key="6">
    <source>
        <dbReference type="ARBA" id="ARBA00022679"/>
    </source>
</evidence>
<protein>
    <recommendedName>
        <fullName evidence="3 13">Beta-ketoacyl-[acyl-carrier-protein] synthase III</fullName>
        <shortName evidence="13">Beta-ketoacyl-ACP synthase III</shortName>
        <shortName evidence="13">KAS III</shortName>
        <ecNumber evidence="3 13">2.3.1.180</ecNumber>
    </recommendedName>
    <alternativeName>
        <fullName evidence="13">3-oxoacyl-[acyl-carrier-protein] synthase 3</fullName>
    </alternativeName>
    <alternativeName>
        <fullName evidence="13">3-oxoacyl-[acyl-carrier-protein] synthase III</fullName>
    </alternativeName>
</protein>
<dbReference type="CDD" id="cd00830">
    <property type="entry name" value="KAS_III"/>
    <property type="match status" value="1"/>
</dbReference>